<dbReference type="NCBIfam" id="TIGR01039">
    <property type="entry name" value="atpD"/>
    <property type="match status" value="1"/>
</dbReference>
<accession>A0A918XVJ0</accession>
<feature type="domain" description="AAA+ ATPase" evidence="13">
    <location>
        <begin position="165"/>
        <end position="351"/>
    </location>
</feature>
<dbReference type="PANTHER" id="PTHR15184:SF71">
    <property type="entry name" value="ATP SYNTHASE SUBUNIT BETA, MITOCHONDRIAL"/>
    <property type="match status" value="1"/>
</dbReference>
<dbReference type="InterPro" id="IPR024034">
    <property type="entry name" value="ATPase_F1/V1_b/a_C"/>
</dbReference>
<dbReference type="InterPro" id="IPR005722">
    <property type="entry name" value="ATP_synth_F1_bsu"/>
</dbReference>
<evidence type="ECO:0000256" key="10">
    <source>
        <dbReference type="ARBA" id="ARBA00023196"/>
    </source>
</evidence>
<keyword evidence="9 12" id="KW-0472">Membrane</keyword>
<proteinExistence type="inferred from homology"/>
<evidence type="ECO:0000256" key="11">
    <source>
        <dbReference type="ARBA" id="ARBA00023310"/>
    </source>
</evidence>
<comment type="function">
    <text evidence="12">Produces ATP from ADP in the presence of a proton gradient across the membrane. The catalytic sites are hosted primarily by the beta subunits.</text>
</comment>
<dbReference type="Gene3D" id="3.40.50.300">
    <property type="entry name" value="P-loop containing nucleotide triphosphate hydrolases"/>
    <property type="match status" value="1"/>
</dbReference>
<evidence type="ECO:0000256" key="1">
    <source>
        <dbReference type="ARBA" id="ARBA00004370"/>
    </source>
</evidence>
<keyword evidence="5 12" id="KW-0375">Hydrogen ion transport</keyword>
<reference evidence="14" key="2">
    <citation type="submission" date="2020-09" db="EMBL/GenBank/DDBJ databases">
        <authorList>
            <person name="Sun Q."/>
            <person name="Kim S."/>
        </authorList>
    </citation>
    <scope>NUCLEOTIDE SEQUENCE</scope>
    <source>
        <strain evidence="14">KCTC 42651</strain>
    </source>
</reference>
<dbReference type="GO" id="GO:0005524">
    <property type="term" value="F:ATP binding"/>
    <property type="evidence" value="ECO:0007669"/>
    <property type="project" value="UniProtKB-UniRule"/>
</dbReference>
<sequence length="492" mass="52331">MSSVRPFSALHDRPPADASRAPLAGTVLSVHGSVVDLRFPDGGLPAIYDAVVIERDTGSPLLAEVQQHLDPVTVRTVTLGGAGGLRRGMRAHAPGGPVRVPVGEPVLGRLLNAIGEPVDHGGPLPADVARRPIHAPAPALRRQNVALEVFHTGIKVIDLLAPMVKGGKAAMFGGAGVGKTVLIMELIRTTVERHSGISVFAGIGERSREGHELLLELEDSGVLPRTALVFGQMNEPPGARWRTGLTALAIAEHFRDDARENVLLLIDNVYRLVQAGGEVSGLLGRLPSRVGYQPTLASEVAEFEERIASVAGAAITSIQAVYVPADDLTDPAVAEIFSHLDSSIVLSRDMASEGMYPAVDPLGSTSSLLDPRLVGEAHYRTAQEVRKAIAHYRELQEIISLLGMEELSAADRAMVSRARRLMRFLTQPFMVTEAFTGKPGRSVELEDTLAGCRAILDGEADGWAESSLYMVGDLDEARRRETGGREAGGGGT</sequence>
<dbReference type="FunFam" id="3.40.50.300:FF:001630">
    <property type="entry name" value="ATP synthase subunit beta"/>
    <property type="match status" value="1"/>
</dbReference>
<dbReference type="Gene3D" id="1.10.1140.10">
    <property type="entry name" value="Bovine Mitochondrial F1-atpase, Atp Synthase Beta Chain, Chain D, domain 3"/>
    <property type="match status" value="1"/>
</dbReference>
<dbReference type="Pfam" id="PF02874">
    <property type="entry name" value="ATP-synt_ab_N"/>
    <property type="match status" value="1"/>
</dbReference>
<name>A0A918XVJ0_9PROT</name>
<dbReference type="Gene3D" id="2.40.10.170">
    <property type="match status" value="1"/>
</dbReference>
<evidence type="ECO:0000256" key="6">
    <source>
        <dbReference type="ARBA" id="ARBA00022840"/>
    </source>
</evidence>
<keyword evidence="12" id="KW-1003">Cell membrane</keyword>
<dbReference type="SUPFAM" id="SSF50615">
    <property type="entry name" value="N-terminal domain of alpha and beta subunits of F1 ATP synthase"/>
    <property type="match status" value="1"/>
</dbReference>
<comment type="caution">
    <text evidence="14">The sequence shown here is derived from an EMBL/GenBank/DDBJ whole genome shotgun (WGS) entry which is preliminary data.</text>
</comment>
<evidence type="ECO:0000256" key="2">
    <source>
        <dbReference type="ARBA" id="ARBA00008936"/>
    </source>
</evidence>
<keyword evidence="7 12" id="KW-1278">Translocase</keyword>
<dbReference type="CDD" id="cd01133">
    <property type="entry name" value="F1-ATPase_beta_CD"/>
    <property type="match status" value="1"/>
</dbReference>
<comment type="similarity">
    <text evidence="2 12">Belongs to the ATPase alpha/beta chains family.</text>
</comment>
<keyword evidence="15" id="KW-1185">Reference proteome</keyword>
<dbReference type="InterPro" id="IPR020003">
    <property type="entry name" value="ATPase_a/bsu_AS"/>
</dbReference>
<evidence type="ECO:0000256" key="5">
    <source>
        <dbReference type="ARBA" id="ARBA00022781"/>
    </source>
</evidence>
<dbReference type="AlphaFoldDB" id="A0A918XVJ0"/>
<gene>
    <name evidence="14" type="primary">atpD2</name>
    <name evidence="12" type="synonym">atpD</name>
    <name evidence="14" type="ORF">GCM10017083_39680</name>
</gene>
<feature type="binding site" evidence="12">
    <location>
        <begin position="173"/>
        <end position="180"/>
    </location>
    <ligand>
        <name>ATP</name>
        <dbReference type="ChEBI" id="CHEBI:30616"/>
    </ligand>
</feature>
<dbReference type="Pfam" id="PF22919">
    <property type="entry name" value="ATP-synt_VA_C"/>
    <property type="match status" value="1"/>
</dbReference>
<dbReference type="RefSeq" id="WP_189992890.1">
    <property type="nucleotide sequence ID" value="NZ_BMZS01000010.1"/>
</dbReference>
<dbReference type="InterPro" id="IPR003593">
    <property type="entry name" value="AAA+_ATPase"/>
</dbReference>
<dbReference type="GO" id="GO:0046933">
    <property type="term" value="F:proton-transporting ATP synthase activity, rotational mechanism"/>
    <property type="evidence" value="ECO:0007669"/>
    <property type="project" value="UniProtKB-UniRule"/>
</dbReference>
<evidence type="ECO:0000313" key="14">
    <source>
        <dbReference type="EMBL" id="GHD57789.1"/>
    </source>
</evidence>
<dbReference type="SMART" id="SM00382">
    <property type="entry name" value="AAA"/>
    <property type="match status" value="1"/>
</dbReference>
<dbReference type="InterPro" id="IPR004100">
    <property type="entry name" value="ATPase_F1/V1/A1_a/bsu_N"/>
</dbReference>
<evidence type="ECO:0000256" key="4">
    <source>
        <dbReference type="ARBA" id="ARBA00022741"/>
    </source>
</evidence>
<protein>
    <recommendedName>
        <fullName evidence="12">ATP synthase subunit beta</fullName>
        <ecNumber evidence="12">7.1.2.2</ecNumber>
    </recommendedName>
    <alternativeName>
        <fullName evidence="12">ATP synthase F1 sector subunit beta</fullName>
    </alternativeName>
    <alternativeName>
        <fullName evidence="12">F-ATPase subunit beta</fullName>
    </alternativeName>
</protein>
<evidence type="ECO:0000259" key="13">
    <source>
        <dbReference type="SMART" id="SM00382"/>
    </source>
</evidence>
<dbReference type="CDD" id="cd18115">
    <property type="entry name" value="ATP-synt_F1_beta_N"/>
    <property type="match status" value="1"/>
</dbReference>
<dbReference type="PROSITE" id="PS00152">
    <property type="entry name" value="ATPASE_ALPHA_BETA"/>
    <property type="match status" value="1"/>
</dbReference>
<dbReference type="InterPro" id="IPR000194">
    <property type="entry name" value="ATPase_F1/V1/A1_a/bsu_nucl-bd"/>
</dbReference>
<keyword evidence="11 12" id="KW-0066">ATP synthesis</keyword>
<evidence type="ECO:0000256" key="3">
    <source>
        <dbReference type="ARBA" id="ARBA00022448"/>
    </source>
</evidence>
<dbReference type="PANTHER" id="PTHR15184">
    <property type="entry name" value="ATP SYNTHASE"/>
    <property type="match status" value="1"/>
</dbReference>
<evidence type="ECO:0000256" key="9">
    <source>
        <dbReference type="ARBA" id="ARBA00023136"/>
    </source>
</evidence>
<keyword evidence="10 12" id="KW-0139">CF(1)</keyword>
<comment type="subcellular location">
    <subcellularLocation>
        <location evidence="12">Cell membrane</location>
        <topology evidence="12">Peripheral membrane protein</topology>
    </subcellularLocation>
    <subcellularLocation>
        <location evidence="1">Membrane</location>
    </subcellularLocation>
</comment>
<dbReference type="Pfam" id="PF00006">
    <property type="entry name" value="ATP-synt_ab"/>
    <property type="match status" value="1"/>
</dbReference>
<keyword evidence="8 12" id="KW-0406">Ion transport</keyword>
<dbReference type="EC" id="7.1.2.2" evidence="12"/>
<evidence type="ECO:0000256" key="12">
    <source>
        <dbReference type="HAMAP-Rule" id="MF_01347"/>
    </source>
</evidence>
<keyword evidence="6 12" id="KW-0067">ATP-binding</keyword>
<dbReference type="InterPro" id="IPR055190">
    <property type="entry name" value="ATP-synt_VA_C"/>
</dbReference>
<dbReference type="InterPro" id="IPR027417">
    <property type="entry name" value="P-loop_NTPase"/>
</dbReference>
<dbReference type="Proteomes" id="UP000630353">
    <property type="component" value="Unassembled WGS sequence"/>
</dbReference>
<dbReference type="SUPFAM" id="SSF52540">
    <property type="entry name" value="P-loop containing nucleoside triphosphate hydrolases"/>
    <property type="match status" value="1"/>
</dbReference>
<evidence type="ECO:0000313" key="15">
    <source>
        <dbReference type="Proteomes" id="UP000630353"/>
    </source>
</evidence>
<dbReference type="HAMAP" id="MF_01347">
    <property type="entry name" value="ATP_synth_beta_bact"/>
    <property type="match status" value="1"/>
</dbReference>
<dbReference type="EMBL" id="BMZS01000010">
    <property type="protein sequence ID" value="GHD57789.1"/>
    <property type="molecule type" value="Genomic_DNA"/>
</dbReference>
<keyword evidence="3 12" id="KW-0813">Transport</keyword>
<reference evidence="14" key="1">
    <citation type="journal article" date="2014" name="Int. J. Syst. Evol. Microbiol.">
        <title>Complete genome sequence of Corynebacterium casei LMG S-19264T (=DSM 44701T), isolated from a smear-ripened cheese.</title>
        <authorList>
            <consortium name="US DOE Joint Genome Institute (JGI-PGF)"/>
            <person name="Walter F."/>
            <person name="Albersmeier A."/>
            <person name="Kalinowski J."/>
            <person name="Ruckert C."/>
        </authorList>
    </citation>
    <scope>NUCLEOTIDE SEQUENCE</scope>
    <source>
        <strain evidence="14">KCTC 42651</strain>
    </source>
</reference>
<evidence type="ECO:0000256" key="7">
    <source>
        <dbReference type="ARBA" id="ARBA00022967"/>
    </source>
</evidence>
<dbReference type="GO" id="GO:0045259">
    <property type="term" value="C:proton-transporting ATP synthase complex"/>
    <property type="evidence" value="ECO:0007669"/>
    <property type="project" value="UniProtKB-KW"/>
</dbReference>
<comment type="catalytic activity">
    <reaction evidence="12">
        <text>ATP + H2O + 4 H(+)(in) = ADP + phosphate + 5 H(+)(out)</text>
        <dbReference type="Rhea" id="RHEA:57720"/>
        <dbReference type="ChEBI" id="CHEBI:15377"/>
        <dbReference type="ChEBI" id="CHEBI:15378"/>
        <dbReference type="ChEBI" id="CHEBI:30616"/>
        <dbReference type="ChEBI" id="CHEBI:43474"/>
        <dbReference type="ChEBI" id="CHEBI:456216"/>
        <dbReference type="EC" id="7.1.2.2"/>
    </reaction>
</comment>
<evidence type="ECO:0000256" key="8">
    <source>
        <dbReference type="ARBA" id="ARBA00023065"/>
    </source>
</evidence>
<dbReference type="InterPro" id="IPR050053">
    <property type="entry name" value="ATPase_alpha/beta_chains"/>
</dbReference>
<dbReference type="SUPFAM" id="SSF47917">
    <property type="entry name" value="C-terminal domain of alpha and beta subunits of F1 ATP synthase"/>
    <property type="match status" value="1"/>
</dbReference>
<keyword evidence="4 12" id="KW-0547">Nucleotide-binding</keyword>
<dbReference type="CDD" id="cd18110">
    <property type="entry name" value="ATP-synt_F1_beta_C"/>
    <property type="match status" value="1"/>
</dbReference>
<dbReference type="InterPro" id="IPR036121">
    <property type="entry name" value="ATPase_F1/V1/A1_a/bsu_N_sf"/>
</dbReference>
<dbReference type="GO" id="GO:0005886">
    <property type="term" value="C:plasma membrane"/>
    <property type="evidence" value="ECO:0007669"/>
    <property type="project" value="UniProtKB-SubCell"/>
</dbReference>
<organism evidence="14 15">
    <name type="scientific">Thalassobaculum fulvum</name>
    <dbReference type="NCBI Taxonomy" id="1633335"/>
    <lineage>
        <taxon>Bacteria</taxon>
        <taxon>Pseudomonadati</taxon>
        <taxon>Pseudomonadota</taxon>
        <taxon>Alphaproteobacteria</taxon>
        <taxon>Rhodospirillales</taxon>
        <taxon>Thalassobaculaceae</taxon>
        <taxon>Thalassobaculum</taxon>
    </lineage>
</organism>